<accession>A0A7E4WBP0</accession>
<protein>
    <submittedName>
        <fullName evidence="2">Uncharacterized protein</fullName>
    </submittedName>
</protein>
<dbReference type="AlphaFoldDB" id="A0A7E4WBP0"/>
<sequence>MPELKVHLLFEALDIAFEKKIKAISRFHLDSEDEPIEVDSWYFCRPQDTCALAISSSHGYRIVAYVVKTFATCVLEKLDAYRCGVAPQKYIFISIVSFNSKYHIRRLLNLAGRHCTKTKGYGFSEKYLASFRGGLAFNDVIPGKYVCRNERLFPAYMKGRSFVPSLYCRLSQFDFTRGFHCLKSVGDAVIGSLVIHNILKSRTDAYRLLKDLKIESFHILPDSCPTRITRDIFYKTTPQLKYMKRFRCGNKIDVIQTIKMLERYQIDDVTFGDVRFVKKVMMPFEDLVQSVKQAMDALWKAIENNKGTRVVVNCYLFHGLRNTPYPTAVECLIQHLPDFKIDTYGFIDCIYKKTVGLKMLTVTLEFE</sequence>
<evidence type="ECO:0000313" key="2">
    <source>
        <dbReference type="WBParaSite" id="Pan_g9806.t1"/>
    </source>
</evidence>
<keyword evidence="1" id="KW-1185">Reference proteome</keyword>
<reference evidence="1" key="1">
    <citation type="journal article" date="2013" name="Genetics">
        <title>The draft genome and transcriptome of Panagrellus redivivus are shaped by the harsh demands of a free-living lifestyle.</title>
        <authorList>
            <person name="Srinivasan J."/>
            <person name="Dillman A.R."/>
            <person name="Macchietto M.G."/>
            <person name="Heikkinen L."/>
            <person name="Lakso M."/>
            <person name="Fracchia K.M."/>
            <person name="Antoshechkin I."/>
            <person name="Mortazavi A."/>
            <person name="Wong G."/>
            <person name="Sternberg P.W."/>
        </authorList>
    </citation>
    <scope>NUCLEOTIDE SEQUENCE [LARGE SCALE GENOMIC DNA]</scope>
    <source>
        <strain evidence="1">MT8872</strain>
    </source>
</reference>
<evidence type="ECO:0000313" key="1">
    <source>
        <dbReference type="Proteomes" id="UP000492821"/>
    </source>
</evidence>
<proteinExistence type="predicted"/>
<dbReference type="WBParaSite" id="Pan_g9806.t1">
    <property type="protein sequence ID" value="Pan_g9806.t1"/>
    <property type="gene ID" value="Pan_g9806"/>
</dbReference>
<organism evidence="1 2">
    <name type="scientific">Panagrellus redivivus</name>
    <name type="common">Microworm</name>
    <dbReference type="NCBI Taxonomy" id="6233"/>
    <lineage>
        <taxon>Eukaryota</taxon>
        <taxon>Metazoa</taxon>
        <taxon>Ecdysozoa</taxon>
        <taxon>Nematoda</taxon>
        <taxon>Chromadorea</taxon>
        <taxon>Rhabditida</taxon>
        <taxon>Tylenchina</taxon>
        <taxon>Panagrolaimomorpha</taxon>
        <taxon>Panagrolaimoidea</taxon>
        <taxon>Panagrolaimidae</taxon>
        <taxon>Panagrellus</taxon>
    </lineage>
</organism>
<dbReference type="Proteomes" id="UP000492821">
    <property type="component" value="Unassembled WGS sequence"/>
</dbReference>
<name>A0A7E4WBP0_PANRE</name>
<reference evidence="2" key="2">
    <citation type="submission" date="2020-10" db="UniProtKB">
        <authorList>
            <consortium name="WormBaseParasite"/>
        </authorList>
    </citation>
    <scope>IDENTIFICATION</scope>
</reference>